<evidence type="ECO:0000313" key="9">
    <source>
        <dbReference type="Proteomes" id="UP000223968"/>
    </source>
</evidence>
<evidence type="ECO:0000313" key="8">
    <source>
        <dbReference type="EMBL" id="PGH05962.1"/>
    </source>
</evidence>
<dbReference type="PANTHER" id="PTHR11009">
    <property type="entry name" value="DER1-LIKE PROTEIN, DERLIN"/>
    <property type="match status" value="1"/>
</dbReference>
<evidence type="ECO:0000256" key="5">
    <source>
        <dbReference type="ARBA" id="ARBA00022989"/>
    </source>
</evidence>
<evidence type="ECO:0000256" key="6">
    <source>
        <dbReference type="ARBA" id="ARBA00023136"/>
    </source>
</evidence>
<dbReference type="GO" id="GO:0005789">
    <property type="term" value="C:endoplasmic reticulum membrane"/>
    <property type="evidence" value="ECO:0007669"/>
    <property type="project" value="UniProtKB-SubCell"/>
</dbReference>
<evidence type="ECO:0000256" key="7">
    <source>
        <dbReference type="RuleBase" id="RU363059"/>
    </source>
</evidence>
<comment type="caution">
    <text evidence="8">The sequence shown here is derived from an EMBL/GenBank/DDBJ whole genome shotgun (WGS) entry which is preliminary data.</text>
</comment>
<keyword evidence="9" id="KW-1185">Reference proteome</keyword>
<dbReference type="STRING" id="1447875.A0A2B7XB56"/>
<keyword evidence="5 7" id="KW-1133">Transmembrane helix</keyword>
<dbReference type="EMBL" id="PDNB01000121">
    <property type="protein sequence ID" value="PGH05962.1"/>
    <property type="molecule type" value="Genomic_DNA"/>
</dbReference>
<proteinExistence type="inferred from homology"/>
<evidence type="ECO:0000256" key="1">
    <source>
        <dbReference type="ARBA" id="ARBA00004477"/>
    </source>
</evidence>
<dbReference type="AlphaFoldDB" id="A0A2B7XB56"/>
<keyword evidence="3 7" id="KW-0812">Transmembrane</keyword>
<dbReference type="InterPro" id="IPR007599">
    <property type="entry name" value="DER1"/>
</dbReference>
<dbReference type="OrthoDB" id="19102at2759"/>
<organism evidence="8 9">
    <name type="scientific">Helicocarpus griseus UAMH5409</name>
    <dbReference type="NCBI Taxonomy" id="1447875"/>
    <lineage>
        <taxon>Eukaryota</taxon>
        <taxon>Fungi</taxon>
        <taxon>Dikarya</taxon>
        <taxon>Ascomycota</taxon>
        <taxon>Pezizomycotina</taxon>
        <taxon>Eurotiomycetes</taxon>
        <taxon>Eurotiomycetidae</taxon>
        <taxon>Onygenales</taxon>
        <taxon>Ajellomycetaceae</taxon>
        <taxon>Helicocarpus</taxon>
    </lineage>
</organism>
<name>A0A2B7XB56_9EURO</name>
<evidence type="ECO:0000256" key="3">
    <source>
        <dbReference type="ARBA" id="ARBA00022692"/>
    </source>
</evidence>
<gene>
    <name evidence="8" type="ORF">AJ79_06651</name>
</gene>
<keyword evidence="4 7" id="KW-0256">Endoplasmic reticulum</keyword>
<feature type="transmembrane region" description="Helical" evidence="7">
    <location>
        <begin position="93"/>
        <end position="126"/>
    </location>
</feature>
<feature type="transmembrane region" description="Helical" evidence="7">
    <location>
        <begin position="138"/>
        <end position="160"/>
    </location>
</feature>
<accession>A0A2B7XB56</accession>
<keyword evidence="6 7" id="KW-0472">Membrane</keyword>
<reference evidence="8 9" key="1">
    <citation type="submission" date="2017-10" db="EMBL/GenBank/DDBJ databases">
        <title>Comparative genomics in systemic dimorphic fungi from Ajellomycetaceae.</title>
        <authorList>
            <person name="Munoz J.F."/>
            <person name="Mcewen J.G."/>
            <person name="Clay O.K."/>
            <person name="Cuomo C.A."/>
        </authorList>
    </citation>
    <scope>NUCLEOTIDE SEQUENCE [LARGE SCALE GENOMIC DNA]</scope>
    <source>
        <strain evidence="8 9">UAMH5409</strain>
    </source>
</reference>
<protein>
    <recommendedName>
        <fullName evidence="7">Derlin</fullName>
    </recommendedName>
</protein>
<evidence type="ECO:0000256" key="4">
    <source>
        <dbReference type="ARBA" id="ARBA00022824"/>
    </source>
</evidence>
<comment type="function">
    <text evidence="7">May be involved in the degradation of misfolded endoplasmic reticulum (ER) luminal proteins.</text>
</comment>
<evidence type="ECO:0000256" key="2">
    <source>
        <dbReference type="ARBA" id="ARBA00008917"/>
    </source>
</evidence>
<dbReference type="Proteomes" id="UP000223968">
    <property type="component" value="Unassembled WGS sequence"/>
</dbReference>
<comment type="subcellular location">
    <subcellularLocation>
        <location evidence="1 7">Endoplasmic reticulum membrane</location>
        <topology evidence="1 7">Multi-pass membrane protein</topology>
    </subcellularLocation>
</comment>
<dbReference type="SUPFAM" id="SSF144091">
    <property type="entry name" value="Rhomboid-like"/>
    <property type="match status" value="1"/>
</dbReference>
<dbReference type="Pfam" id="PF04511">
    <property type="entry name" value="DER1"/>
    <property type="match status" value="1"/>
</dbReference>
<dbReference type="GO" id="GO:0006950">
    <property type="term" value="P:response to stress"/>
    <property type="evidence" value="ECO:0007669"/>
    <property type="project" value="UniProtKB-ARBA"/>
</dbReference>
<sequence>MDVFWTLPPVSRTIIAAAFVESLLVHGGLISPLKVLFHIPWIFKIFPEVWRLITPFLLTGGGLDFVFDLYFLYKYGSELERDSPRFTVPGDFFTYVIFVGSVITLSAGVLLQSMVFTPALIIAFMYTYGQVNTGRKASFIVIQIPVELLPWANIVLIMLMRGWGQAQTAACGVVAAHLYEFLTRIYPTYGRGRNFISTPVIVKRWFGAHRSTQTYRSYGTSYQPADRAARQAGPGSASASGSSWFSGNSWSGRGAGRRLG</sequence>
<comment type="similarity">
    <text evidence="2 7">Belongs to the derlin family.</text>
</comment>
<dbReference type="InterPro" id="IPR035952">
    <property type="entry name" value="Rhomboid-like_sf"/>
</dbReference>
<feature type="transmembrane region" description="Helical" evidence="7">
    <location>
        <begin position="49"/>
        <end position="73"/>
    </location>
</feature>
<feature type="transmembrane region" description="Helical" evidence="7">
    <location>
        <begin position="14"/>
        <end position="37"/>
    </location>
</feature>